<dbReference type="InterPro" id="IPR042564">
    <property type="entry name" value="CRISPR-Cas6/Csy4_sf"/>
</dbReference>
<proteinExistence type="predicted"/>
<dbReference type="NCBIfam" id="TIGR02563">
    <property type="entry name" value="cas_Csy4"/>
    <property type="match status" value="1"/>
</dbReference>
<dbReference type="Gene3D" id="3.30.70.2540">
    <property type="entry name" value="CRISPR-associated endoribonuclease Cas6/Csy4"/>
    <property type="match status" value="1"/>
</dbReference>
<dbReference type="RefSeq" id="WP_331390428.1">
    <property type="nucleotide sequence ID" value="NZ_JAZKLB010000001.1"/>
</dbReference>
<comment type="caution">
    <text evidence="1">The sequence shown here is derived from an EMBL/GenBank/DDBJ whole genome shotgun (WGS) entry which is preliminary data.</text>
</comment>
<dbReference type="InterPro" id="IPR013396">
    <property type="entry name" value="CRISPR-assoc_prot_Csy4"/>
</dbReference>
<gene>
    <name evidence="1" type="primary">cas6f</name>
    <name evidence="1" type="ORF">V4839_18725</name>
</gene>
<evidence type="ECO:0000313" key="1">
    <source>
        <dbReference type="EMBL" id="MEE9685496.1"/>
    </source>
</evidence>
<sequence>MDHYMEIRVLPDPEFSEEMLMAALLAKLHRALGARGKGDIGVSFPLHGVKLGDVLRLHGVAQALDELEALLWRHGLKDYCECTEIRAIPSVTDWRTVSRVQVKSSPERLLRRSVNKGWLTQEEALERALTMTQARTDLPWLNLRSLSNGESFRMFIRHGELLSAPVEGCFSSYGLSSSATIPWFKIATQPRPF</sequence>
<reference evidence="1 2" key="1">
    <citation type="submission" date="2023-10" db="EMBL/GenBank/DDBJ databases">
        <title>Wastewater isolates of ESBL- and carbapenemase-producing Gram-negative bacteria from New Zealand.</title>
        <authorList>
            <person name="Straub C."/>
            <person name="Weaver L."/>
            <person name="Cornelius A."/>
            <person name="Mcgill E."/>
            <person name="Dyet K."/>
            <person name="White L."/>
            <person name="Pattis I."/>
        </authorList>
    </citation>
    <scope>NUCLEOTIDE SEQUENCE [LARGE SCALE GENOMIC DNA]</scope>
    <source>
        <strain evidence="1 2">ESBL35</strain>
    </source>
</reference>
<organism evidence="1 2">
    <name type="scientific">Lelliottia amnigena</name>
    <name type="common">Enterobacter amnigenus</name>
    <dbReference type="NCBI Taxonomy" id="61646"/>
    <lineage>
        <taxon>Bacteria</taxon>
        <taxon>Pseudomonadati</taxon>
        <taxon>Pseudomonadota</taxon>
        <taxon>Gammaproteobacteria</taxon>
        <taxon>Enterobacterales</taxon>
        <taxon>Enterobacteriaceae</taxon>
        <taxon>Lelliottia</taxon>
    </lineage>
</organism>
<dbReference type="CDD" id="cd09739">
    <property type="entry name" value="Cas6_I-F"/>
    <property type="match status" value="1"/>
</dbReference>
<dbReference type="Proteomes" id="UP001335910">
    <property type="component" value="Unassembled WGS sequence"/>
</dbReference>
<name>A0ABU7UGQ7_LELAM</name>
<keyword evidence="2" id="KW-1185">Reference proteome</keyword>
<accession>A0ABU7UGQ7</accession>
<protein>
    <submittedName>
        <fullName evidence="1">Type I-F CRISPR-associated endoribonuclease Cas6/Csy4</fullName>
    </submittedName>
</protein>
<evidence type="ECO:0000313" key="2">
    <source>
        <dbReference type="Proteomes" id="UP001335910"/>
    </source>
</evidence>
<dbReference type="EMBL" id="JAZKLI010000001">
    <property type="protein sequence ID" value="MEE9685496.1"/>
    <property type="molecule type" value="Genomic_DNA"/>
</dbReference>
<dbReference type="Pfam" id="PF09618">
    <property type="entry name" value="Cas_Csy4"/>
    <property type="match status" value="1"/>
</dbReference>